<dbReference type="Pfam" id="PF07743">
    <property type="entry name" value="HSCB_C"/>
    <property type="match status" value="1"/>
</dbReference>
<dbReference type="GO" id="GO:0044571">
    <property type="term" value="P:[2Fe-2S] cluster assembly"/>
    <property type="evidence" value="ECO:0007669"/>
    <property type="project" value="InterPro"/>
</dbReference>
<evidence type="ECO:0000256" key="2">
    <source>
        <dbReference type="ARBA" id="ARBA00023186"/>
    </source>
</evidence>
<dbReference type="SUPFAM" id="SSF46565">
    <property type="entry name" value="Chaperone J-domain"/>
    <property type="match status" value="1"/>
</dbReference>
<name>A0A9P6TGT0_9BASI</name>
<organism evidence="4 5">
    <name type="scientific">Cronartium quercuum f. sp. fusiforme G11</name>
    <dbReference type="NCBI Taxonomy" id="708437"/>
    <lineage>
        <taxon>Eukaryota</taxon>
        <taxon>Fungi</taxon>
        <taxon>Dikarya</taxon>
        <taxon>Basidiomycota</taxon>
        <taxon>Pucciniomycotina</taxon>
        <taxon>Pucciniomycetes</taxon>
        <taxon>Pucciniales</taxon>
        <taxon>Coleosporiaceae</taxon>
        <taxon>Cronartium</taxon>
    </lineage>
</organism>
<dbReference type="PANTHER" id="PTHR14021:SF15">
    <property type="entry name" value="IRON-SULFUR CLUSTER CO-CHAPERONE PROTEIN HSCB"/>
    <property type="match status" value="1"/>
</dbReference>
<gene>
    <name evidence="4" type="ORF">CROQUDRAFT_651577</name>
</gene>
<protein>
    <recommendedName>
        <fullName evidence="3">Co-chaperone HscB C-terminal oligomerisation domain-containing protein</fullName>
    </recommendedName>
</protein>
<dbReference type="PANTHER" id="PTHR14021">
    <property type="entry name" value="IRON-SULFUR CLUSTER CO-CHAPERONE PROTEIN HSCB"/>
    <property type="match status" value="1"/>
</dbReference>
<dbReference type="OrthoDB" id="448954at2759"/>
<comment type="caution">
    <text evidence="4">The sequence shown here is derived from an EMBL/GenBank/DDBJ whole genome shotgun (WGS) entry which is preliminary data.</text>
</comment>
<evidence type="ECO:0000259" key="3">
    <source>
        <dbReference type="Pfam" id="PF07743"/>
    </source>
</evidence>
<dbReference type="InterPro" id="IPR036386">
    <property type="entry name" value="HscB_C_sf"/>
</dbReference>
<dbReference type="GO" id="GO:0051087">
    <property type="term" value="F:protein-folding chaperone binding"/>
    <property type="evidence" value="ECO:0007669"/>
    <property type="project" value="InterPro"/>
</dbReference>
<reference evidence="4" key="1">
    <citation type="submission" date="2013-11" db="EMBL/GenBank/DDBJ databases">
        <title>Genome sequence of the fusiform rust pathogen reveals effectors for host alternation and coevolution with pine.</title>
        <authorList>
            <consortium name="DOE Joint Genome Institute"/>
            <person name="Smith K."/>
            <person name="Pendleton A."/>
            <person name="Kubisiak T."/>
            <person name="Anderson C."/>
            <person name="Salamov A."/>
            <person name="Aerts A."/>
            <person name="Riley R."/>
            <person name="Clum A."/>
            <person name="Lindquist E."/>
            <person name="Ence D."/>
            <person name="Campbell M."/>
            <person name="Kronenberg Z."/>
            <person name="Feau N."/>
            <person name="Dhillon B."/>
            <person name="Hamelin R."/>
            <person name="Burleigh J."/>
            <person name="Smith J."/>
            <person name="Yandell M."/>
            <person name="Nelson C."/>
            <person name="Grigoriev I."/>
            <person name="Davis J."/>
        </authorList>
    </citation>
    <scope>NUCLEOTIDE SEQUENCE</scope>
    <source>
        <strain evidence="4">G11</strain>
    </source>
</reference>
<dbReference type="SUPFAM" id="SSF47144">
    <property type="entry name" value="HSC20 (HSCB), C-terminal oligomerisation domain"/>
    <property type="match status" value="1"/>
</dbReference>
<sequence>MPLKNNLVTLTSRAHLSAYRLRPLVYTPLVRDSFKSHPKFRVIKPSPHRDLHHRQHRLLTSSSIAVDNRCPTCLCVSKPSFLRDQSPTASAICHNCASFLPFTAAGSHFSLFGLPKAYRLDRATLRKQYHRWQQVVHPDLALGRQNQTDRQKSGLPKQNQDLQASLGAQWSIAVNRARTTLESDVKRAAYMLDLDGRLTMPDEGGDGSFDPEFLMTLMETHEQLEDAKSEREVEEIRVINSGM</sequence>
<dbReference type="AlphaFoldDB" id="A0A9P6TGT0"/>
<comment type="similarity">
    <text evidence="1">Belongs to the HscB family.</text>
</comment>
<dbReference type="InterPro" id="IPR009073">
    <property type="entry name" value="HscB_oligo_C"/>
</dbReference>
<dbReference type="EMBL" id="MU167215">
    <property type="protein sequence ID" value="KAG0151060.1"/>
    <property type="molecule type" value="Genomic_DNA"/>
</dbReference>
<accession>A0A9P6TGT0</accession>
<dbReference type="GO" id="GO:0001671">
    <property type="term" value="F:ATPase activator activity"/>
    <property type="evidence" value="ECO:0007669"/>
    <property type="project" value="InterPro"/>
</dbReference>
<evidence type="ECO:0000313" key="5">
    <source>
        <dbReference type="Proteomes" id="UP000886653"/>
    </source>
</evidence>
<evidence type="ECO:0000256" key="1">
    <source>
        <dbReference type="ARBA" id="ARBA00010476"/>
    </source>
</evidence>
<dbReference type="GO" id="GO:0051259">
    <property type="term" value="P:protein complex oligomerization"/>
    <property type="evidence" value="ECO:0007669"/>
    <property type="project" value="InterPro"/>
</dbReference>
<keyword evidence="2" id="KW-0143">Chaperone</keyword>
<proteinExistence type="inferred from homology"/>
<dbReference type="Gene3D" id="1.20.1280.20">
    <property type="entry name" value="HscB, C-terminal domain"/>
    <property type="match status" value="1"/>
</dbReference>
<dbReference type="Gene3D" id="1.10.287.110">
    <property type="entry name" value="DnaJ domain"/>
    <property type="match status" value="1"/>
</dbReference>
<dbReference type="GO" id="GO:0005739">
    <property type="term" value="C:mitochondrion"/>
    <property type="evidence" value="ECO:0007669"/>
    <property type="project" value="TreeGrafter"/>
</dbReference>
<dbReference type="Proteomes" id="UP000886653">
    <property type="component" value="Unassembled WGS sequence"/>
</dbReference>
<evidence type="ECO:0000313" key="4">
    <source>
        <dbReference type="EMBL" id="KAG0151060.1"/>
    </source>
</evidence>
<dbReference type="InterPro" id="IPR004640">
    <property type="entry name" value="HscB"/>
</dbReference>
<dbReference type="InterPro" id="IPR036869">
    <property type="entry name" value="J_dom_sf"/>
</dbReference>
<keyword evidence="5" id="KW-1185">Reference proteome</keyword>
<feature type="domain" description="Co-chaperone HscB C-terminal oligomerisation" evidence="3">
    <location>
        <begin position="210"/>
        <end position="240"/>
    </location>
</feature>